<dbReference type="Pfam" id="PF01030">
    <property type="entry name" value="Recep_L_domain"/>
    <property type="match status" value="1"/>
</dbReference>
<evidence type="ECO:0000256" key="2">
    <source>
        <dbReference type="SAM" id="SignalP"/>
    </source>
</evidence>
<evidence type="ECO:0000259" key="3">
    <source>
        <dbReference type="Pfam" id="PF01030"/>
    </source>
</evidence>
<accession>A0A2G5TBV9</accession>
<protein>
    <recommendedName>
        <fullName evidence="3">Receptor L-domain domain-containing protein</fullName>
    </recommendedName>
</protein>
<gene>
    <name evidence="4" type="primary">Cnig_chr_V.g17947</name>
    <name evidence="4" type="ORF">B9Z55_017947</name>
</gene>
<keyword evidence="5" id="KW-1185">Reference proteome</keyword>
<dbReference type="InterPro" id="IPR000494">
    <property type="entry name" value="Rcpt_L-dom"/>
</dbReference>
<evidence type="ECO:0000256" key="1">
    <source>
        <dbReference type="SAM" id="Phobius"/>
    </source>
</evidence>
<keyword evidence="1" id="KW-0812">Transmembrane</keyword>
<dbReference type="Gene3D" id="3.80.20.20">
    <property type="entry name" value="Receptor L-domain"/>
    <property type="match status" value="1"/>
</dbReference>
<evidence type="ECO:0000313" key="5">
    <source>
        <dbReference type="Proteomes" id="UP000230233"/>
    </source>
</evidence>
<evidence type="ECO:0000313" key="4">
    <source>
        <dbReference type="EMBL" id="PIC24747.1"/>
    </source>
</evidence>
<proteinExistence type="predicted"/>
<dbReference type="PANTHER" id="PTHR21662">
    <property type="entry name" value="RECEPTOR PROTEIN-TYROSINE KINASE"/>
    <property type="match status" value="1"/>
</dbReference>
<dbReference type="PANTHER" id="PTHR21662:SF59">
    <property type="entry name" value="RECEPTOR PROTEIN-TYROSINE KINASE"/>
    <property type="match status" value="1"/>
</dbReference>
<dbReference type="InterPro" id="IPR053079">
    <property type="entry name" value="SPS2_domain"/>
</dbReference>
<keyword evidence="1" id="KW-1133">Transmembrane helix</keyword>
<feature type="chain" id="PRO_5013969400" description="Receptor L-domain domain-containing protein" evidence="2">
    <location>
        <begin position="20"/>
        <end position="248"/>
    </location>
</feature>
<dbReference type="EMBL" id="PDUG01000005">
    <property type="protein sequence ID" value="PIC24747.1"/>
    <property type="molecule type" value="Genomic_DNA"/>
</dbReference>
<keyword evidence="1" id="KW-0472">Membrane</keyword>
<dbReference type="SUPFAM" id="SSF52058">
    <property type="entry name" value="L domain-like"/>
    <property type="match status" value="1"/>
</dbReference>
<keyword evidence="2" id="KW-0732">Signal</keyword>
<feature type="transmembrane region" description="Helical" evidence="1">
    <location>
        <begin position="227"/>
        <end position="247"/>
    </location>
</feature>
<feature type="domain" description="Receptor L-domain" evidence="3">
    <location>
        <begin position="130"/>
        <end position="183"/>
    </location>
</feature>
<comment type="caution">
    <text evidence="4">The sequence shown here is derived from an EMBL/GenBank/DDBJ whole genome shotgun (WGS) entry which is preliminary data.</text>
</comment>
<dbReference type="Proteomes" id="UP000230233">
    <property type="component" value="Chromosome V"/>
</dbReference>
<organism evidence="4 5">
    <name type="scientific">Caenorhabditis nigoni</name>
    <dbReference type="NCBI Taxonomy" id="1611254"/>
    <lineage>
        <taxon>Eukaryota</taxon>
        <taxon>Metazoa</taxon>
        <taxon>Ecdysozoa</taxon>
        <taxon>Nematoda</taxon>
        <taxon>Chromadorea</taxon>
        <taxon>Rhabditida</taxon>
        <taxon>Rhabditina</taxon>
        <taxon>Rhabditomorpha</taxon>
        <taxon>Rhabditoidea</taxon>
        <taxon>Rhabditidae</taxon>
        <taxon>Peloderinae</taxon>
        <taxon>Caenorhabditis</taxon>
    </lineage>
</organism>
<name>A0A2G5TBV9_9PELO</name>
<dbReference type="AlphaFoldDB" id="A0A2G5TBV9"/>
<dbReference type="InterPro" id="IPR036941">
    <property type="entry name" value="Rcpt_L-dom_sf"/>
</dbReference>
<reference evidence="5" key="1">
    <citation type="submission" date="2017-10" db="EMBL/GenBank/DDBJ databases">
        <title>Rapid genome shrinkage in a self-fertile nematode reveals novel sperm competition proteins.</title>
        <authorList>
            <person name="Yin D."/>
            <person name="Schwarz E.M."/>
            <person name="Thomas C.G."/>
            <person name="Felde R.L."/>
            <person name="Korf I.F."/>
            <person name="Cutter A.D."/>
            <person name="Schartner C.M."/>
            <person name="Ralston E.J."/>
            <person name="Meyer B.J."/>
            <person name="Haag E.S."/>
        </authorList>
    </citation>
    <scope>NUCLEOTIDE SEQUENCE [LARGE SCALE GENOMIC DNA]</scope>
    <source>
        <strain evidence="5">JU1422</strain>
    </source>
</reference>
<sequence length="248" mass="28049">MNYRFLLFSFFYLKTLVSGDLNEVLASTSGHLECELNCIFNYTNLTNSNIAHFPTNCSTVCASFEIGSKNNVSEEQLEITFKNLKKLIGSVEVKETDYTRGTFFAGLESFESDYGSMRFVNNHFLTELDLSNLTSVTENQKSWALQIVNNTKLQDFYLPNLKRIRSDSATPVIMKNNSEEVLYNYKSCEKLQNAVQNDVFVRVDGAYCFVIEGNVNTRNANNEKNQIIMYAIIAGGVVALIILILLIV</sequence>
<feature type="signal peptide" evidence="2">
    <location>
        <begin position="1"/>
        <end position="19"/>
    </location>
</feature>